<proteinExistence type="predicted"/>
<evidence type="ECO:0000313" key="2">
    <source>
        <dbReference type="Proteomes" id="UP000282876"/>
    </source>
</evidence>
<name>A0A437AK04_9MICR</name>
<comment type="caution">
    <text evidence="1">The sequence shown here is derived from an EMBL/GenBank/DDBJ whole genome shotgun (WGS) entry which is preliminary data.</text>
</comment>
<dbReference type="EMBL" id="RCSS01000505">
    <property type="protein sequence ID" value="RVD91505.1"/>
    <property type="molecule type" value="Genomic_DNA"/>
</dbReference>
<dbReference type="VEuPathDB" id="MicrosporidiaDB:TUBRATIS_20560"/>
<organism evidence="1 2">
    <name type="scientific">Tubulinosema ratisbonensis</name>
    <dbReference type="NCBI Taxonomy" id="291195"/>
    <lineage>
        <taxon>Eukaryota</taxon>
        <taxon>Fungi</taxon>
        <taxon>Fungi incertae sedis</taxon>
        <taxon>Microsporidia</taxon>
        <taxon>Tubulinosematoidea</taxon>
        <taxon>Tubulinosematidae</taxon>
        <taxon>Tubulinosema</taxon>
    </lineage>
</organism>
<evidence type="ECO:0000313" key="1">
    <source>
        <dbReference type="EMBL" id="RVD91505.1"/>
    </source>
</evidence>
<reference evidence="1 2" key="1">
    <citation type="submission" date="2018-10" db="EMBL/GenBank/DDBJ databases">
        <title>Draft genome sequence of the microsporidian Tubulinosema ratisbonensis.</title>
        <authorList>
            <person name="Polonais V."/>
            <person name="Peyretaillade E."/>
            <person name="Niehus S."/>
            <person name="Wawrzyniak I."/>
            <person name="Franchet A."/>
            <person name="Gaspin C."/>
            <person name="Reichstadt M."/>
            <person name="Belser C."/>
            <person name="Labadie K."/>
            <person name="Delbac F."/>
            <person name="Ferrandon D."/>
        </authorList>
    </citation>
    <scope>NUCLEOTIDE SEQUENCE [LARGE SCALE GENOMIC DNA]</scope>
    <source>
        <strain evidence="1 2">Franzen</strain>
    </source>
</reference>
<sequence length="299" mass="35957">MIEGKECFESMPEKYFFEFCEYKKDFRDKINIVFHHNTYYFAEYMIGCILKKNSLDHISNNVSIIQHSRCSESTNQKAIAIFKLIQKAICNVDFHIICLLIPEFEEIIYLFIKNQITLQNIKFPLFIIGVTIYKLNFLKSNIKNEIKSNKKEHSSIYIESPLLKTFITSVQTILLLTIERKLELYQNIKTYKVLLFKNFLNFISTANIFKKKSDFYFFINFINEKYFTAYFDRWDRFEDIFEIFLKRKINLTDFGDIKNENNVAEKAKEFLDAIYHDQIDCIYDEVKNSILEIRNFFEE</sequence>
<keyword evidence="2" id="KW-1185">Reference proteome</keyword>
<protein>
    <submittedName>
        <fullName evidence="1">Uncharacterized protein</fullName>
    </submittedName>
</protein>
<gene>
    <name evidence="1" type="ORF">TUBRATIS_20560</name>
</gene>
<dbReference type="AlphaFoldDB" id="A0A437AK04"/>
<dbReference type="Proteomes" id="UP000282876">
    <property type="component" value="Unassembled WGS sequence"/>
</dbReference>
<accession>A0A437AK04</accession>